<dbReference type="AlphaFoldDB" id="A0A6N7Q2F0"/>
<protein>
    <submittedName>
        <fullName evidence="2">Uncharacterized protein</fullName>
    </submittedName>
</protein>
<comment type="caution">
    <text evidence="2">The sequence shown here is derived from an EMBL/GenBank/DDBJ whole genome shotgun (WGS) entry which is preliminary data.</text>
</comment>
<gene>
    <name evidence="2" type="ORF">GF068_40810</name>
</gene>
<reference evidence="2 3" key="1">
    <citation type="submission" date="2019-10" db="EMBL/GenBank/DDBJ databases">
        <title>A soil myxobacterium in the family Polyangiaceae.</title>
        <authorList>
            <person name="Li Y."/>
            <person name="Wang J."/>
        </authorList>
    </citation>
    <scope>NUCLEOTIDE SEQUENCE [LARGE SCALE GENOMIC DNA]</scope>
    <source>
        <strain evidence="2 3">DSM 14734</strain>
    </source>
</reference>
<dbReference type="Proteomes" id="UP000440224">
    <property type="component" value="Unassembled WGS sequence"/>
</dbReference>
<evidence type="ECO:0000313" key="3">
    <source>
        <dbReference type="Proteomes" id="UP000440224"/>
    </source>
</evidence>
<evidence type="ECO:0000256" key="1">
    <source>
        <dbReference type="SAM" id="MobiDB-lite"/>
    </source>
</evidence>
<evidence type="ECO:0000313" key="2">
    <source>
        <dbReference type="EMBL" id="MRG98209.1"/>
    </source>
</evidence>
<dbReference type="EMBL" id="WJIE01000027">
    <property type="protein sequence ID" value="MRG98209.1"/>
    <property type="molecule type" value="Genomic_DNA"/>
</dbReference>
<proteinExistence type="predicted"/>
<keyword evidence="3" id="KW-1185">Reference proteome</keyword>
<accession>A0A6N7Q2F0</accession>
<dbReference type="RefSeq" id="WP_153824983.1">
    <property type="nucleotide sequence ID" value="NZ_WJIE01000027.1"/>
</dbReference>
<feature type="region of interest" description="Disordered" evidence="1">
    <location>
        <begin position="184"/>
        <end position="205"/>
    </location>
</feature>
<feature type="compositionally biased region" description="Polar residues" evidence="1">
    <location>
        <begin position="188"/>
        <end position="198"/>
    </location>
</feature>
<name>A0A6N7Q2F0_9BACT</name>
<sequence length="205" mass="23187">MPPTGISTAQLWAEITQSPRPHRLVDFPRLIDGETIQVAMWVMTQEESFLANLESEKYVRKMLKEHLKEVPKSDEMAEGYNRIFELRASIEILWRVCRDPADVSKSFFRSKEEIGKYLTPDEIGVLMKEYNVVRTDLGPIVTTMSDAEVEAWIERLASAESAFPLAFMSWEGVTQLVTSMARRLVPSPTGSDSPSGQPDESESES</sequence>
<organism evidence="2 3">
    <name type="scientific">Polyangium spumosum</name>
    <dbReference type="NCBI Taxonomy" id="889282"/>
    <lineage>
        <taxon>Bacteria</taxon>
        <taxon>Pseudomonadati</taxon>
        <taxon>Myxococcota</taxon>
        <taxon>Polyangia</taxon>
        <taxon>Polyangiales</taxon>
        <taxon>Polyangiaceae</taxon>
        <taxon>Polyangium</taxon>
    </lineage>
</organism>